<accession>A0A2N3J670</accession>
<dbReference type="Proteomes" id="UP000233467">
    <property type="component" value="Unassembled WGS sequence"/>
</dbReference>
<proteinExistence type="predicted"/>
<sequence>MEGRIFEICFTGFGSIKKRELIALTKTAKIDQFIVRTEVTKNLDFLCCGKNAGPVKISEAQAQGCYILDEAAFMNLLETGLINVNGEGVRLTKDDPAPEICFTGFGDDANGKLYQLTESAVKHGFVVRNSITNGVGFLCCSSAPDAYLGFTKIAKAVADGLIVLSDNEFTELLNTGELPKSPWLCNEMFSTPHIAADLLGIIYDKALQQRAG</sequence>
<dbReference type="InterPro" id="IPR036420">
    <property type="entry name" value="BRCT_dom_sf"/>
</dbReference>
<reference evidence="1 2" key="1">
    <citation type="journal article" date="2017" name="Front. Microbiol.">
        <title>Strong Genomic and Phenotypic Heterogeneity in the Aeromonas sobria Species Complex.</title>
        <authorList>
            <person name="Gauthier J."/>
            <person name="Vincent A.T."/>
            <person name="Charette S.J."/>
            <person name="Derome N."/>
        </authorList>
    </citation>
    <scope>NUCLEOTIDE SEQUENCE [LARGE SCALE GENOMIC DNA]</scope>
    <source>
        <strain evidence="1 2">TM18</strain>
    </source>
</reference>
<gene>
    <name evidence="1" type="ORF">CJP16_03590</name>
</gene>
<dbReference type="Gene3D" id="3.40.50.10190">
    <property type="entry name" value="BRCT domain"/>
    <property type="match status" value="2"/>
</dbReference>
<dbReference type="EMBL" id="NQMM01000012">
    <property type="protein sequence ID" value="PKQ81891.1"/>
    <property type="molecule type" value="Genomic_DNA"/>
</dbReference>
<dbReference type="RefSeq" id="WP_101323632.1">
    <property type="nucleotide sequence ID" value="NZ_NQMM01000012.1"/>
</dbReference>
<protein>
    <recommendedName>
        <fullName evidence="3">BRCT domain-containing protein</fullName>
    </recommendedName>
</protein>
<evidence type="ECO:0000313" key="1">
    <source>
        <dbReference type="EMBL" id="PKQ81891.1"/>
    </source>
</evidence>
<dbReference type="SUPFAM" id="SSF52113">
    <property type="entry name" value="BRCT domain"/>
    <property type="match status" value="1"/>
</dbReference>
<comment type="caution">
    <text evidence="1">The sequence shown here is derived from an EMBL/GenBank/DDBJ whole genome shotgun (WGS) entry which is preliminary data.</text>
</comment>
<organism evidence="1 2">
    <name type="scientific">Aeromonas sobria</name>
    <dbReference type="NCBI Taxonomy" id="646"/>
    <lineage>
        <taxon>Bacteria</taxon>
        <taxon>Pseudomonadati</taxon>
        <taxon>Pseudomonadota</taxon>
        <taxon>Gammaproteobacteria</taxon>
        <taxon>Aeromonadales</taxon>
        <taxon>Aeromonadaceae</taxon>
        <taxon>Aeromonas</taxon>
    </lineage>
</organism>
<evidence type="ECO:0000313" key="2">
    <source>
        <dbReference type="Proteomes" id="UP000233467"/>
    </source>
</evidence>
<name>A0A2N3J670_AERSO</name>
<evidence type="ECO:0008006" key="3">
    <source>
        <dbReference type="Google" id="ProtNLM"/>
    </source>
</evidence>
<dbReference type="AlphaFoldDB" id="A0A2N3J670"/>
<keyword evidence="2" id="KW-1185">Reference proteome</keyword>